<gene>
    <name evidence="2" type="ORF">O3P16_17975</name>
</gene>
<protein>
    <submittedName>
        <fullName evidence="2">Uncharacterized protein</fullName>
    </submittedName>
</protein>
<dbReference type="RefSeq" id="WP_407033036.1">
    <property type="nucleotide sequence ID" value="NZ_JAQGEF010000040.1"/>
</dbReference>
<evidence type="ECO:0000256" key="1">
    <source>
        <dbReference type="SAM" id="Coils"/>
    </source>
</evidence>
<keyword evidence="1" id="KW-0175">Coiled coil</keyword>
<evidence type="ECO:0000313" key="3">
    <source>
        <dbReference type="Proteomes" id="UP001210231"/>
    </source>
</evidence>
<reference evidence="2 3" key="1">
    <citation type="submission" date="2022-12" db="EMBL/GenBank/DDBJ databases">
        <title>Chitinophagaceae gen. sp. nov., a new member of the family Chitinophagaceae, isolated from soil in a chemical factory.</title>
        <authorList>
            <person name="Ke Z."/>
        </authorList>
    </citation>
    <scope>NUCLEOTIDE SEQUENCE [LARGE SCALE GENOMIC DNA]</scope>
    <source>
        <strain evidence="2 3">LY-5</strain>
    </source>
</reference>
<organism evidence="2 3">
    <name type="scientific">Polluticaenibacter yanchengensis</name>
    <dbReference type="NCBI Taxonomy" id="3014562"/>
    <lineage>
        <taxon>Bacteria</taxon>
        <taxon>Pseudomonadati</taxon>
        <taxon>Bacteroidota</taxon>
        <taxon>Chitinophagia</taxon>
        <taxon>Chitinophagales</taxon>
        <taxon>Chitinophagaceae</taxon>
        <taxon>Polluticaenibacter</taxon>
    </lineage>
</organism>
<accession>A0ABT4UPE3</accession>
<dbReference type="Proteomes" id="UP001210231">
    <property type="component" value="Unassembled WGS sequence"/>
</dbReference>
<comment type="caution">
    <text evidence="2">The sequence shown here is derived from an EMBL/GenBank/DDBJ whole genome shotgun (WGS) entry which is preliminary data.</text>
</comment>
<sequence length="470" mass="53120">MSVFRKLLLLFFIIKAIGAYSQDSLSKKDIIKYAAATEKKASAITRKLEAKNAATIKQLQRLEKKLSKKLQATDSILAKEYNAAITKSYAEVEQRLKKSEEPLKSYTAAIDTLTTSLHFLKQNNLVNTLNTDNALSAVKKLGTNLQKSDEVELFIRQRTNNIKALLSTQLNNHAHTRQLRAINKTGHYYSAQLKEYRQLLKDKKKREEKALSILRQSPYYKNFMQKNSWFATLFPAAGNSNITPANIPAGMQTRTQVTAFIQQQLPALNNTMRQQLQQNVQSAQQALGNLQNSLSTQKHLGDIDLPHFKPNDQKVKPFLKRLQYGLNVQSQGNNRFLPATTDIGTSIGYKLNDRSIIGIGLAYKIGIAHRSGKFNITQQGLGLRSFIDWQLKGGLWITGGYEKNYRPDLRQLSLAGSSGWQQSGLIGLSKQIPVQSTFLKHTKVQLLWDFLSYKQTPRSQPVLFRIGYGF</sequence>
<proteinExistence type="predicted"/>
<dbReference type="EMBL" id="JAQGEF010000040">
    <property type="protein sequence ID" value="MDA3616705.1"/>
    <property type="molecule type" value="Genomic_DNA"/>
</dbReference>
<evidence type="ECO:0000313" key="2">
    <source>
        <dbReference type="EMBL" id="MDA3616705.1"/>
    </source>
</evidence>
<keyword evidence="3" id="KW-1185">Reference proteome</keyword>
<feature type="coiled-coil region" evidence="1">
    <location>
        <begin position="45"/>
        <end position="72"/>
    </location>
</feature>
<name>A0ABT4UPE3_9BACT</name>